<reference evidence="2" key="1">
    <citation type="journal article" date="2019" name="Int. J. Syst. Evol. Microbiol.">
        <title>The Global Catalogue of Microorganisms (GCM) 10K type strain sequencing project: providing services to taxonomists for standard genome sequencing and annotation.</title>
        <authorList>
            <consortium name="The Broad Institute Genomics Platform"/>
            <consortium name="The Broad Institute Genome Sequencing Center for Infectious Disease"/>
            <person name="Wu L."/>
            <person name="Ma J."/>
        </authorList>
    </citation>
    <scope>NUCLEOTIDE SEQUENCE [LARGE SCALE GENOMIC DNA]</scope>
    <source>
        <strain evidence="2">JCM 19015</strain>
    </source>
</reference>
<accession>A0ABP8Z938</accession>
<name>A0ABP8Z938_9MICO</name>
<organism evidence="1 2">
    <name type="scientific">Amnibacterium soli</name>
    <dbReference type="NCBI Taxonomy" id="1282736"/>
    <lineage>
        <taxon>Bacteria</taxon>
        <taxon>Bacillati</taxon>
        <taxon>Actinomycetota</taxon>
        <taxon>Actinomycetes</taxon>
        <taxon>Micrococcales</taxon>
        <taxon>Microbacteriaceae</taxon>
        <taxon>Amnibacterium</taxon>
    </lineage>
</organism>
<dbReference type="RefSeq" id="WP_345481349.1">
    <property type="nucleotide sequence ID" value="NZ_BAABLP010000004.1"/>
</dbReference>
<comment type="caution">
    <text evidence="1">The sequence shown here is derived from an EMBL/GenBank/DDBJ whole genome shotgun (WGS) entry which is preliminary data.</text>
</comment>
<evidence type="ECO:0008006" key="3">
    <source>
        <dbReference type="Google" id="ProtNLM"/>
    </source>
</evidence>
<protein>
    <recommendedName>
        <fullName evidence="3">Lipoprotein</fullName>
    </recommendedName>
</protein>
<evidence type="ECO:0000313" key="1">
    <source>
        <dbReference type="EMBL" id="GAA4750016.1"/>
    </source>
</evidence>
<dbReference type="PROSITE" id="PS51257">
    <property type="entry name" value="PROKAR_LIPOPROTEIN"/>
    <property type="match status" value="1"/>
</dbReference>
<dbReference type="Proteomes" id="UP001500121">
    <property type="component" value="Unassembled WGS sequence"/>
</dbReference>
<dbReference type="EMBL" id="BAABLP010000004">
    <property type="protein sequence ID" value="GAA4750016.1"/>
    <property type="molecule type" value="Genomic_DNA"/>
</dbReference>
<evidence type="ECO:0000313" key="2">
    <source>
        <dbReference type="Proteomes" id="UP001500121"/>
    </source>
</evidence>
<gene>
    <name evidence="1" type="ORF">GCM10025783_23120</name>
</gene>
<proteinExistence type="predicted"/>
<sequence length="274" mass="28967">MRRPRGSPLPPGVALAGCSFPTAPAPRATTLPGVSVRVVQYRSDIPLRHVQLEVVNGSARTVVVAAASLRGAGWSPAPHWSDDDPAEIRAGTTVDLPAALTTASCEARSPLSSARLRLPDGSTRTVRAEDSHGTLARLHEQACFAQAATSTATIVFQGFRPEGRTAEILLDVRGGPDVRRGLVVEQVLPTTLLSPRSGDETWRVDRRLAASGTVRLPAAPTRCDLHAVAEDKVGTVLPVQVRLADGRKGTIDAVAPKALKDRVLAWVVRACGNT</sequence>
<keyword evidence="2" id="KW-1185">Reference proteome</keyword>